<gene>
    <name evidence="3" type="ORF">SLS62_006676</name>
</gene>
<dbReference type="SMART" id="SM00506">
    <property type="entry name" value="A1pp"/>
    <property type="match status" value="1"/>
</dbReference>
<protein>
    <recommendedName>
        <fullName evidence="2">Macro domain-containing protein</fullName>
    </recommendedName>
</protein>
<evidence type="ECO:0000256" key="1">
    <source>
        <dbReference type="SAM" id="MobiDB-lite"/>
    </source>
</evidence>
<keyword evidence="4" id="KW-1185">Reference proteome</keyword>
<feature type="compositionally biased region" description="Basic and acidic residues" evidence="1">
    <location>
        <begin position="274"/>
        <end position="288"/>
    </location>
</feature>
<comment type="caution">
    <text evidence="3">The sequence shown here is derived from an EMBL/GenBank/DDBJ whole genome shotgun (WGS) entry which is preliminary data.</text>
</comment>
<evidence type="ECO:0000259" key="2">
    <source>
        <dbReference type="PROSITE" id="PS51154"/>
    </source>
</evidence>
<dbReference type="InterPro" id="IPR002589">
    <property type="entry name" value="Macro_dom"/>
</dbReference>
<dbReference type="PANTHER" id="PTHR11106">
    <property type="entry name" value="GANGLIOSIDE INDUCED DIFFERENTIATION ASSOCIATED PROTEIN 2-RELATED"/>
    <property type="match status" value="1"/>
</dbReference>
<dbReference type="CDD" id="cd02908">
    <property type="entry name" value="Macro_OAADPr_deacetylase"/>
    <property type="match status" value="1"/>
</dbReference>
<proteinExistence type="predicted"/>
<reference evidence="3 4" key="1">
    <citation type="submission" date="2024-02" db="EMBL/GenBank/DDBJ databases">
        <title>De novo assembly and annotation of 12 fungi associated with fruit tree decline syndrome in Ontario, Canada.</title>
        <authorList>
            <person name="Sulman M."/>
            <person name="Ellouze W."/>
            <person name="Ilyukhin E."/>
        </authorList>
    </citation>
    <scope>NUCLEOTIDE SEQUENCE [LARGE SCALE GENOMIC DNA]</scope>
    <source>
        <strain evidence="3 4">M11/M66-122</strain>
    </source>
</reference>
<name>A0AAN9USF9_9PEZI</name>
<organism evidence="3 4">
    <name type="scientific">Diatrype stigma</name>
    <dbReference type="NCBI Taxonomy" id="117547"/>
    <lineage>
        <taxon>Eukaryota</taxon>
        <taxon>Fungi</taxon>
        <taxon>Dikarya</taxon>
        <taxon>Ascomycota</taxon>
        <taxon>Pezizomycotina</taxon>
        <taxon>Sordariomycetes</taxon>
        <taxon>Xylariomycetidae</taxon>
        <taxon>Xylariales</taxon>
        <taxon>Diatrypaceae</taxon>
        <taxon>Diatrype</taxon>
    </lineage>
</organism>
<dbReference type="EMBL" id="JAKJXP020000050">
    <property type="protein sequence ID" value="KAK7751420.1"/>
    <property type="molecule type" value="Genomic_DNA"/>
</dbReference>
<evidence type="ECO:0000313" key="3">
    <source>
        <dbReference type="EMBL" id="KAK7751420.1"/>
    </source>
</evidence>
<feature type="compositionally biased region" description="Basic and acidic residues" evidence="1">
    <location>
        <begin position="229"/>
        <end position="257"/>
    </location>
</feature>
<dbReference type="Gene3D" id="3.40.220.10">
    <property type="entry name" value="Leucine Aminopeptidase, subunit E, domain 1"/>
    <property type="match status" value="1"/>
</dbReference>
<dbReference type="NCBIfam" id="NF001664">
    <property type="entry name" value="PRK00431.1-6"/>
    <property type="match status" value="1"/>
</dbReference>
<dbReference type="PROSITE" id="PS51154">
    <property type="entry name" value="MACRO"/>
    <property type="match status" value="1"/>
</dbReference>
<dbReference type="SUPFAM" id="SSF52949">
    <property type="entry name" value="Macro domain-like"/>
    <property type="match status" value="1"/>
</dbReference>
<sequence>MFRRTIATKMAPIAATDIPTLSLLYKLKKLNPSPPSSSPSAQSNATSAHNDRIGLIRGDITNLAVDAIVNAANESLLGGGGVDGAIHRAAGRKLLAECRTLNGCKTGFSKITDAYNLPCKKVIHTVGPIYDNRDTEWSEATLQSCYRTSLELAVQHGLKTVAFSGISTGVYGYPPRQAAAVACKTVSSFLDGDDGGKLEKIIFVTFEEKDVRAYNDALPRFFPPATEVATEKEKDNAPEANPEAKPKEADAEAKEELEATASQLPNVPTTDPADPDHAQKKQKQDNES</sequence>
<feature type="domain" description="Macro" evidence="2">
    <location>
        <begin position="40"/>
        <end position="222"/>
    </location>
</feature>
<dbReference type="InterPro" id="IPR043472">
    <property type="entry name" value="Macro_dom-like"/>
</dbReference>
<accession>A0AAN9USF9</accession>
<feature type="region of interest" description="Disordered" evidence="1">
    <location>
        <begin position="225"/>
        <end position="288"/>
    </location>
</feature>
<evidence type="ECO:0000313" key="4">
    <source>
        <dbReference type="Proteomes" id="UP001320420"/>
    </source>
</evidence>
<dbReference type="AlphaFoldDB" id="A0AAN9USF9"/>
<feature type="compositionally biased region" description="Polar residues" evidence="1">
    <location>
        <begin position="260"/>
        <end position="269"/>
    </location>
</feature>
<dbReference type="Pfam" id="PF01661">
    <property type="entry name" value="Macro"/>
    <property type="match status" value="1"/>
</dbReference>
<dbReference type="Proteomes" id="UP001320420">
    <property type="component" value="Unassembled WGS sequence"/>
</dbReference>
<dbReference type="PANTHER" id="PTHR11106:SF27">
    <property type="entry name" value="MACRO DOMAIN-CONTAINING PROTEIN"/>
    <property type="match status" value="1"/>
</dbReference>